<evidence type="ECO:0000259" key="1">
    <source>
        <dbReference type="PROSITE" id="PS50887"/>
    </source>
</evidence>
<dbReference type="PANTHER" id="PTHR45138">
    <property type="entry name" value="REGULATORY COMPONENTS OF SENSORY TRANSDUCTION SYSTEM"/>
    <property type="match status" value="1"/>
</dbReference>
<dbReference type="InterPro" id="IPR000160">
    <property type="entry name" value="GGDEF_dom"/>
</dbReference>
<sequence length="667" mass="75891">MLMEQRCLPEEIAEIAQSLLEYRSLGMVFETITRTACSFFNASASAIMLFDKEKEYLTIAHSINLSSEYLKVVKVKKGEEIAGRVCIDKKPRFVPDVIKIFEEKNDLFSIEWIKKEGLKSLVTAPLLLKDEPIGCLNLYYREKIEKFEDFSAFDFFCKLAALAIEHTKLINEIEDKSRIVTELEHIGITLSSTFEMENIIKVLLASAIKITHTDSASLLVIDEPSATVLESYDFSKETGEIKRYRTTARLTNGISGEILKKRKPFVINDLTRYENVNPIALQKGRMAVAAMPLIARENFIGILYVDSKTPRDFSLSEIEYLQLLCTQAAIALDNTRLYKKITREAQETAILYEVSRTFISTLDFNALLTNILKRLTETFGYLNLAIFLVDEERKELKLCSYINYPETIRNIQIRIGSTGITGHVAATREMYYSPDVSKDPYYIPGDKEAKSEVCFPLMIGERLIGVLDVESHEIDGFTPDDIRILSTLSAQIAIALENARLYEEAKRLSLTDPLTGLPNRRSFEIMIETELRRAERYRRPFALLMMDFDNFKSYNDKFGHSAGDDILKKFSNLMKETIRDVDFLGRYGGDEFIAVLPETDANFALVVAERIRKKIESENLDPPVTLSIGISVFPKDAREKQKLIDLADHACYEAKEMGGNRVNFAGV</sequence>
<reference evidence="2" key="1">
    <citation type="journal article" date="2020" name="mSystems">
        <title>Genome- and Community-Level Interaction Insights into Carbon Utilization and Element Cycling Functions of Hydrothermarchaeota in Hydrothermal Sediment.</title>
        <authorList>
            <person name="Zhou Z."/>
            <person name="Liu Y."/>
            <person name="Xu W."/>
            <person name="Pan J."/>
            <person name="Luo Z.H."/>
            <person name="Li M."/>
        </authorList>
    </citation>
    <scope>NUCLEOTIDE SEQUENCE [LARGE SCALE GENOMIC DNA]</scope>
    <source>
        <strain evidence="2">SpSt-258</strain>
    </source>
</reference>
<organism evidence="2">
    <name type="scientific">candidate division WOR-3 bacterium</name>
    <dbReference type="NCBI Taxonomy" id="2052148"/>
    <lineage>
        <taxon>Bacteria</taxon>
        <taxon>Bacteria division WOR-3</taxon>
    </lineage>
</organism>
<dbReference type="SUPFAM" id="SSF55781">
    <property type="entry name" value="GAF domain-like"/>
    <property type="match status" value="3"/>
</dbReference>
<dbReference type="GO" id="GO:0052621">
    <property type="term" value="F:diguanylate cyclase activity"/>
    <property type="evidence" value="ECO:0007669"/>
    <property type="project" value="TreeGrafter"/>
</dbReference>
<accession>A0A7V1EI45</accession>
<evidence type="ECO:0000313" key="2">
    <source>
        <dbReference type="EMBL" id="HDY59251.1"/>
    </source>
</evidence>
<dbReference type="InterPro" id="IPR003018">
    <property type="entry name" value="GAF"/>
</dbReference>
<dbReference type="InterPro" id="IPR029016">
    <property type="entry name" value="GAF-like_dom_sf"/>
</dbReference>
<dbReference type="Pfam" id="PF01590">
    <property type="entry name" value="GAF"/>
    <property type="match status" value="1"/>
</dbReference>
<dbReference type="CDD" id="cd01949">
    <property type="entry name" value="GGDEF"/>
    <property type="match status" value="1"/>
</dbReference>
<dbReference type="NCBIfam" id="TIGR00254">
    <property type="entry name" value="GGDEF"/>
    <property type="match status" value="1"/>
</dbReference>
<dbReference type="AlphaFoldDB" id="A0A7V1EI45"/>
<protein>
    <submittedName>
        <fullName evidence="2">Sensor domain-containing diguanylate cyclase</fullName>
    </submittedName>
</protein>
<dbReference type="PANTHER" id="PTHR45138:SF9">
    <property type="entry name" value="DIGUANYLATE CYCLASE DGCM-RELATED"/>
    <property type="match status" value="1"/>
</dbReference>
<dbReference type="Pfam" id="PF13185">
    <property type="entry name" value="GAF_2"/>
    <property type="match status" value="2"/>
</dbReference>
<gene>
    <name evidence="2" type="ORF">ENP86_06840</name>
</gene>
<dbReference type="SMART" id="SM00065">
    <property type="entry name" value="GAF"/>
    <property type="match status" value="3"/>
</dbReference>
<dbReference type="Pfam" id="PF00990">
    <property type="entry name" value="GGDEF"/>
    <property type="match status" value="1"/>
</dbReference>
<dbReference type="PROSITE" id="PS50887">
    <property type="entry name" value="GGDEF"/>
    <property type="match status" value="1"/>
</dbReference>
<dbReference type="Gene3D" id="3.30.70.270">
    <property type="match status" value="1"/>
</dbReference>
<feature type="domain" description="GGDEF" evidence="1">
    <location>
        <begin position="539"/>
        <end position="667"/>
    </location>
</feature>
<dbReference type="InterPro" id="IPR029787">
    <property type="entry name" value="Nucleotide_cyclase"/>
</dbReference>
<dbReference type="SMART" id="SM00267">
    <property type="entry name" value="GGDEF"/>
    <property type="match status" value="1"/>
</dbReference>
<dbReference type="InterPro" id="IPR043128">
    <property type="entry name" value="Rev_trsase/Diguanyl_cyclase"/>
</dbReference>
<dbReference type="SUPFAM" id="SSF55073">
    <property type="entry name" value="Nucleotide cyclase"/>
    <property type="match status" value="1"/>
</dbReference>
<dbReference type="InterPro" id="IPR050469">
    <property type="entry name" value="Diguanylate_Cyclase"/>
</dbReference>
<dbReference type="EMBL" id="DSKY01000018">
    <property type="protein sequence ID" value="HDY59251.1"/>
    <property type="molecule type" value="Genomic_DNA"/>
</dbReference>
<name>A0A7V1EI45_UNCW3</name>
<dbReference type="FunFam" id="3.30.70.270:FF:000001">
    <property type="entry name" value="Diguanylate cyclase domain protein"/>
    <property type="match status" value="1"/>
</dbReference>
<comment type="caution">
    <text evidence="2">The sequence shown here is derived from an EMBL/GenBank/DDBJ whole genome shotgun (WGS) entry which is preliminary data.</text>
</comment>
<proteinExistence type="predicted"/>
<dbReference type="Gene3D" id="3.30.450.40">
    <property type="match status" value="3"/>
</dbReference>